<evidence type="ECO:0000313" key="2">
    <source>
        <dbReference type="Proteomes" id="UP001523263"/>
    </source>
</evidence>
<accession>A0ABT0W312</accession>
<dbReference type="RefSeq" id="WP_251100251.1">
    <property type="nucleotide sequence ID" value="NZ_JAMQBH010000031.1"/>
</dbReference>
<proteinExistence type="predicted"/>
<name>A0ABT0W312_STRGI</name>
<protein>
    <submittedName>
        <fullName evidence="1">Uncharacterized protein</fullName>
    </submittedName>
</protein>
<keyword evidence="2" id="KW-1185">Reference proteome</keyword>
<sequence>MTQRHQRALAATAEQEQRRAQMQQLVIAVSEVMAARALHRETWLSRTTRWRVGGMAASEFWSAWRALGGDWEAAVAALAPSARVIELWQRRSVEEAAALAPYAAKVAAAGLPMGMVDDPELAAAAQKLLDACLEDQGEDAVREAITGLRAVFYGPDPEPPTP</sequence>
<dbReference type="EMBL" id="JAMQBH010000031">
    <property type="protein sequence ID" value="MCM2517952.1"/>
    <property type="molecule type" value="Genomic_DNA"/>
</dbReference>
<dbReference type="Proteomes" id="UP001523263">
    <property type="component" value="Unassembled WGS sequence"/>
</dbReference>
<reference evidence="1 2" key="1">
    <citation type="submission" date="2022-06" db="EMBL/GenBank/DDBJ databases">
        <title>Whole genome sequence of Streptomyces griseoincarnatus RB7AG.</title>
        <authorList>
            <person name="Ray L."/>
            <person name="Behera S."/>
            <person name="Panda A.N."/>
        </authorList>
    </citation>
    <scope>NUCLEOTIDE SEQUENCE [LARGE SCALE GENOMIC DNA]</scope>
    <source>
        <strain evidence="1 2">RB7AG</strain>
    </source>
</reference>
<comment type="caution">
    <text evidence="1">The sequence shown here is derived from an EMBL/GenBank/DDBJ whole genome shotgun (WGS) entry which is preliminary data.</text>
</comment>
<organism evidence="1 2">
    <name type="scientific">Streptomyces griseoincarnatus</name>
    <dbReference type="NCBI Taxonomy" id="29305"/>
    <lineage>
        <taxon>Bacteria</taxon>
        <taxon>Bacillati</taxon>
        <taxon>Actinomycetota</taxon>
        <taxon>Actinomycetes</taxon>
        <taxon>Kitasatosporales</taxon>
        <taxon>Streptomycetaceae</taxon>
        <taxon>Streptomyces</taxon>
        <taxon>Streptomyces griseoincarnatus group</taxon>
    </lineage>
</organism>
<gene>
    <name evidence="1" type="ORF">NC658_32700</name>
</gene>
<evidence type="ECO:0000313" key="1">
    <source>
        <dbReference type="EMBL" id="MCM2517952.1"/>
    </source>
</evidence>